<reference evidence="2" key="1">
    <citation type="journal article" date="2016" name="Ticks Tick Borne Dis.">
        <title>De novo assembly and annotation of the salivary gland transcriptome of Rhipicephalus appendiculatus male and female ticks during blood feeding.</title>
        <authorList>
            <person name="de Castro M.H."/>
            <person name="de Klerk D."/>
            <person name="Pienaar R."/>
            <person name="Latif A.A."/>
            <person name="Rees D.J."/>
            <person name="Mans B.J."/>
        </authorList>
    </citation>
    <scope>NUCLEOTIDE SEQUENCE</scope>
    <source>
        <tissue evidence="2">Salivary glands</tissue>
    </source>
</reference>
<dbReference type="EMBL" id="GEDV01010629">
    <property type="protein sequence ID" value="JAP77928.1"/>
    <property type="molecule type" value="Transcribed_RNA"/>
</dbReference>
<protein>
    <submittedName>
        <fullName evidence="2">Basic tail secreted protein</fullName>
    </submittedName>
</protein>
<dbReference type="AlphaFoldDB" id="A0A131YHA9"/>
<name>A0A131YHA9_RHIAP</name>
<sequence length="230" mass="26401">MLVRYIAIIFCTLAENISAAWYLSPDYDSISSPIVDTLAPLMSLYYPSVNWPSRWGYEYCQEGRPCMMPWIPRTIGYCIRGRCRITTRPPSRTCDSSYNGEGYPTVCNATTCVNTPCIEVFTKPKGAHAGLCRNGECVRSSELEPEEKNLAHPKKYHKCPLKEHTGRNVLWSCWYYCQQNNTAWYYGHYNSSTSNACYLDYPTPSRDQGWCCEGDCIERPHCERTSLRLS</sequence>
<feature type="signal peptide" evidence="1">
    <location>
        <begin position="1"/>
        <end position="19"/>
    </location>
</feature>
<feature type="chain" id="PRO_5007285241" evidence="1">
    <location>
        <begin position="20"/>
        <end position="230"/>
    </location>
</feature>
<evidence type="ECO:0000313" key="2">
    <source>
        <dbReference type="EMBL" id="JAP77928.1"/>
    </source>
</evidence>
<organism evidence="2">
    <name type="scientific">Rhipicephalus appendiculatus</name>
    <name type="common">Brown ear tick</name>
    <dbReference type="NCBI Taxonomy" id="34631"/>
    <lineage>
        <taxon>Eukaryota</taxon>
        <taxon>Metazoa</taxon>
        <taxon>Ecdysozoa</taxon>
        <taxon>Arthropoda</taxon>
        <taxon>Chelicerata</taxon>
        <taxon>Arachnida</taxon>
        <taxon>Acari</taxon>
        <taxon>Parasitiformes</taxon>
        <taxon>Ixodida</taxon>
        <taxon>Ixodoidea</taxon>
        <taxon>Ixodidae</taxon>
        <taxon>Rhipicephalinae</taxon>
        <taxon>Rhipicephalus</taxon>
        <taxon>Rhipicephalus</taxon>
    </lineage>
</organism>
<accession>A0A131YHA9</accession>
<keyword evidence="1" id="KW-0732">Signal</keyword>
<proteinExistence type="predicted"/>
<evidence type="ECO:0000256" key="1">
    <source>
        <dbReference type="SAM" id="SignalP"/>
    </source>
</evidence>